<dbReference type="SUPFAM" id="SSF53807">
    <property type="entry name" value="Helical backbone' metal receptor"/>
    <property type="match status" value="1"/>
</dbReference>
<keyword evidence="4 5" id="KW-0732">Signal</keyword>
<accession>A0A168I714</accession>
<comment type="subcellular location">
    <subcellularLocation>
        <location evidence="1">Cell envelope</location>
    </subcellularLocation>
</comment>
<gene>
    <name evidence="7" type="ORF">PGLA_19385</name>
</gene>
<organism evidence="7 8">
    <name type="scientific">Paenibacillus glacialis</name>
    <dbReference type="NCBI Taxonomy" id="494026"/>
    <lineage>
        <taxon>Bacteria</taxon>
        <taxon>Bacillati</taxon>
        <taxon>Bacillota</taxon>
        <taxon>Bacilli</taxon>
        <taxon>Bacillales</taxon>
        <taxon>Paenibacillaceae</taxon>
        <taxon>Paenibacillus</taxon>
    </lineage>
</organism>
<evidence type="ECO:0000256" key="1">
    <source>
        <dbReference type="ARBA" id="ARBA00004196"/>
    </source>
</evidence>
<dbReference type="PROSITE" id="PS51257">
    <property type="entry name" value="PROKAR_LIPOPROTEIN"/>
    <property type="match status" value="1"/>
</dbReference>
<evidence type="ECO:0000256" key="3">
    <source>
        <dbReference type="ARBA" id="ARBA00022448"/>
    </source>
</evidence>
<evidence type="ECO:0000259" key="6">
    <source>
        <dbReference type="PROSITE" id="PS50983"/>
    </source>
</evidence>
<dbReference type="PROSITE" id="PS50983">
    <property type="entry name" value="FE_B12_PBP"/>
    <property type="match status" value="1"/>
</dbReference>
<evidence type="ECO:0000256" key="5">
    <source>
        <dbReference type="SAM" id="SignalP"/>
    </source>
</evidence>
<evidence type="ECO:0000313" key="7">
    <source>
        <dbReference type="EMBL" id="OAB38934.1"/>
    </source>
</evidence>
<evidence type="ECO:0000256" key="4">
    <source>
        <dbReference type="ARBA" id="ARBA00022729"/>
    </source>
</evidence>
<evidence type="ECO:0000256" key="2">
    <source>
        <dbReference type="ARBA" id="ARBA00008814"/>
    </source>
</evidence>
<comment type="similarity">
    <text evidence="2">Belongs to the bacterial solute-binding protein 8 family.</text>
</comment>
<dbReference type="GO" id="GO:0030288">
    <property type="term" value="C:outer membrane-bounded periplasmic space"/>
    <property type="evidence" value="ECO:0007669"/>
    <property type="project" value="TreeGrafter"/>
</dbReference>
<dbReference type="InterPro" id="IPR051313">
    <property type="entry name" value="Bact_iron-sidero_bind"/>
</dbReference>
<evidence type="ECO:0000313" key="8">
    <source>
        <dbReference type="Proteomes" id="UP000076967"/>
    </source>
</evidence>
<dbReference type="Proteomes" id="UP000076967">
    <property type="component" value="Unassembled WGS sequence"/>
</dbReference>
<reference evidence="7 8" key="1">
    <citation type="submission" date="2016-03" db="EMBL/GenBank/DDBJ databases">
        <title>Draft genome sequence of Paenibacillus glacialis DSM 22343.</title>
        <authorList>
            <person name="Shin S.-K."/>
            <person name="Yi H."/>
        </authorList>
    </citation>
    <scope>NUCLEOTIDE SEQUENCE [LARGE SCALE GENOMIC DNA]</scope>
    <source>
        <strain evidence="7 8">DSM 22343</strain>
    </source>
</reference>
<dbReference type="OrthoDB" id="2241086at2"/>
<dbReference type="InterPro" id="IPR002491">
    <property type="entry name" value="ABC_transptr_periplasmic_BD"/>
</dbReference>
<feature type="chain" id="PRO_5039725826" description="Fe/B12 periplasmic-binding domain-containing protein" evidence="5">
    <location>
        <begin position="28"/>
        <end position="327"/>
    </location>
</feature>
<keyword evidence="8" id="KW-1185">Reference proteome</keyword>
<dbReference type="AlphaFoldDB" id="A0A168I714"/>
<feature type="signal peptide" evidence="5">
    <location>
        <begin position="1"/>
        <end position="27"/>
    </location>
</feature>
<dbReference type="RefSeq" id="WP_068536049.1">
    <property type="nucleotide sequence ID" value="NZ_LVJH01000044.1"/>
</dbReference>
<sequence length="327" mass="35630">MFRNTRTLAFLCMLLILIMLSACGTVATPPAQTSESSQPANKTETDKAVTRIFKDVQGREVKIPVTPQKVVYVGSNPGDLLAIGIKPVGATLSVIASQIAYPEMIEGITDVGYPYSQEKILALEPDLIIFDDWDVKGLAPLEKIAPTIVTGLDDATPTKERVMLTADVLGRTEAAEAWFKTYEEKAAATKKKLQLKGNETAVSLLLMGKNMFIMGNQGLNTTLYGQLGFKPSAGTQQLVDKNERFVDISSEVLPDYMGSDIFILNDSVSETVTAQNTLMDSAIWKTIPAVKQGHVYTLNSKFNYDDPITLDLLLDEIVQVMSGAGKK</sequence>
<dbReference type="Pfam" id="PF01497">
    <property type="entry name" value="Peripla_BP_2"/>
    <property type="match status" value="1"/>
</dbReference>
<dbReference type="Gene3D" id="3.40.50.1980">
    <property type="entry name" value="Nitrogenase molybdenum iron protein domain"/>
    <property type="match status" value="2"/>
</dbReference>
<name>A0A168I714_9BACL</name>
<feature type="domain" description="Fe/B12 periplasmic-binding" evidence="6">
    <location>
        <begin position="68"/>
        <end position="325"/>
    </location>
</feature>
<keyword evidence="3" id="KW-0813">Transport</keyword>
<dbReference type="PANTHER" id="PTHR30532">
    <property type="entry name" value="IRON III DICITRATE-BINDING PERIPLASMIC PROTEIN"/>
    <property type="match status" value="1"/>
</dbReference>
<proteinExistence type="inferred from homology"/>
<dbReference type="PANTHER" id="PTHR30532:SF26">
    <property type="entry name" value="IRON(3+)-HYDROXAMATE-BINDING PROTEIN FHUD"/>
    <property type="match status" value="1"/>
</dbReference>
<dbReference type="GO" id="GO:1901678">
    <property type="term" value="P:iron coordination entity transport"/>
    <property type="evidence" value="ECO:0007669"/>
    <property type="project" value="UniProtKB-ARBA"/>
</dbReference>
<dbReference type="EMBL" id="LVJH01000044">
    <property type="protein sequence ID" value="OAB38934.1"/>
    <property type="molecule type" value="Genomic_DNA"/>
</dbReference>
<dbReference type="STRING" id="494026.PGLA_19385"/>
<protein>
    <recommendedName>
        <fullName evidence="6">Fe/B12 periplasmic-binding domain-containing protein</fullName>
    </recommendedName>
</protein>
<comment type="caution">
    <text evidence="7">The sequence shown here is derived from an EMBL/GenBank/DDBJ whole genome shotgun (WGS) entry which is preliminary data.</text>
</comment>